<evidence type="ECO:0000256" key="4">
    <source>
        <dbReference type="ARBA" id="ARBA00022840"/>
    </source>
</evidence>
<dbReference type="PANTHER" id="PTHR44329:SF288">
    <property type="entry name" value="MITOGEN-ACTIVATED PROTEIN KINASE KINASE KINASE 20"/>
    <property type="match status" value="1"/>
</dbReference>
<proteinExistence type="predicted"/>
<name>A0A014P6V4_9HYPO</name>
<dbReference type="HOGENOM" id="CLU_000288_31_3_1"/>
<accession>A0A014P6V4</accession>
<feature type="domain" description="Protein kinase" evidence="5">
    <location>
        <begin position="13"/>
        <end position="247"/>
    </location>
</feature>
<evidence type="ECO:0000259" key="5">
    <source>
        <dbReference type="PROSITE" id="PS50011"/>
    </source>
</evidence>
<dbReference type="Proteomes" id="UP000030151">
    <property type="component" value="Unassembled WGS sequence"/>
</dbReference>
<evidence type="ECO:0000256" key="3">
    <source>
        <dbReference type="ARBA" id="ARBA00022777"/>
    </source>
</evidence>
<dbReference type="eggNOG" id="KOG0198">
    <property type="taxonomic scope" value="Eukaryota"/>
</dbReference>
<dbReference type="InterPro" id="IPR000719">
    <property type="entry name" value="Prot_kinase_dom"/>
</dbReference>
<keyword evidence="3 6" id="KW-0418">Kinase</keyword>
<dbReference type="AlphaFoldDB" id="A0A014P6V4"/>
<reference evidence="6 7" key="1">
    <citation type="submission" date="2014-02" db="EMBL/GenBank/DDBJ databases">
        <title>The genome sequence of the entomopathogenic fungus Metarhizium robertsii ARSEF 2575.</title>
        <authorList>
            <person name="Giuliano Garisto Donzelli B."/>
            <person name="Roe B.A."/>
            <person name="Macmil S.L."/>
            <person name="Krasnoff S.B."/>
            <person name="Gibson D.M."/>
        </authorList>
    </citation>
    <scope>NUCLEOTIDE SEQUENCE [LARGE SCALE GENOMIC DNA]</scope>
    <source>
        <strain evidence="6 7">ARSEF 2575</strain>
    </source>
</reference>
<evidence type="ECO:0000313" key="6">
    <source>
        <dbReference type="EMBL" id="EXU98295.1"/>
    </source>
</evidence>
<dbReference type="EMBL" id="JELW01000028">
    <property type="protein sequence ID" value="EXU98295.1"/>
    <property type="molecule type" value="Genomic_DNA"/>
</dbReference>
<organism evidence="6 7">
    <name type="scientific">Metarhizium robertsii</name>
    <dbReference type="NCBI Taxonomy" id="568076"/>
    <lineage>
        <taxon>Eukaryota</taxon>
        <taxon>Fungi</taxon>
        <taxon>Dikarya</taxon>
        <taxon>Ascomycota</taxon>
        <taxon>Pezizomycotina</taxon>
        <taxon>Sordariomycetes</taxon>
        <taxon>Hypocreomycetidae</taxon>
        <taxon>Hypocreales</taxon>
        <taxon>Clavicipitaceae</taxon>
        <taxon>Metarhizium</taxon>
    </lineage>
</organism>
<dbReference type="PROSITE" id="PS50011">
    <property type="entry name" value="PROTEIN_KINASE_DOM"/>
    <property type="match status" value="1"/>
</dbReference>
<dbReference type="InterPro" id="IPR051681">
    <property type="entry name" value="Ser/Thr_Kinases-Pseudokinases"/>
</dbReference>
<dbReference type="Pfam" id="PF00069">
    <property type="entry name" value="Pkinase"/>
    <property type="match status" value="1"/>
</dbReference>
<protein>
    <submittedName>
        <fullName evidence="6">Protein kinase</fullName>
    </submittedName>
</protein>
<keyword evidence="1" id="KW-0808">Transferase</keyword>
<keyword evidence="2" id="KW-0547">Nucleotide-binding</keyword>
<evidence type="ECO:0000313" key="7">
    <source>
        <dbReference type="Proteomes" id="UP000030151"/>
    </source>
</evidence>
<dbReference type="InterPro" id="IPR011009">
    <property type="entry name" value="Kinase-like_dom_sf"/>
</dbReference>
<gene>
    <name evidence="6" type="ORF">X797_008685</name>
</gene>
<comment type="caution">
    <text evidence="6">The sequence shown here is derived from an EMBL/GenBank/DDBJ whole genome shotgun (WGS) entry which is preliminary data.</text>
</comment>
<evidence type="ECO:0000256" key="2">
    <source>
        <dbReference type="ARBA" id="ARBA00022741"/>
    </source>
</evidence>
<dbReference type="PANTHER" id="PTHR44329">
    <property type="entry name" value="SERINE/THREONINE-PROTEIN KINASE TNNI3K-RELATED"/>
    <property type="match status" value="1"/>
</dbReference>
<dbReference type="GO" id="GO:0005524">
    <property type="term" value="F:ATP binding"/>
    <property type="evidence" value="ECO:0007669"/>
    <property type="project" value="UniProtKB-KW"/>
</dbReference>
<dbReference type="SUPFAM" id="SSF56112">
    <property type="entry name" value="Protein kinase-like (PK-like)"/>
    <property type="match status" value="1"/>
</dbReference>
<dbReference type="OrthoDB" id="1668230at2759"/>
<dbReference type="GO" id="GO:0004674">
    <property type="term" value="F:protein serine/threonine kinase activity"/>
    <property type="evidence" value="ECO:0007669"/>
    <property type="project" value="TreeGrafter"/>
</dbReference>
<sequence>MQYSHSACQSIDYSSLTIIGFGGSAIVYGIDEATVLKEYFDETDQGIAIERRAFSRLGLHRNIVQCLGEPNNKSIILERGQPLSNVTGTKAQLEQKLQWIRAAAEGLRHIHRSGIVHADFGCTNMILVEDRVKVIDFGGCSIDGSEALAGYNWYNRRGSMCPSLETDIFAFGCAVFEILTGKPPYHELKDCLERDETVRQLYAEQRFPAVDQLPLRELMLGCWHGTLGSMDEVARCLDAACTVHQEIDSTASIITHLISKLRSCFRSTSLAVTRQLEGRIGQSNK</sequence>
<keyword evidence="4" id="KW-0067">ATP-binding</keyword>
<evidence type="ECO:0000256" key="1">
    <source>
        <dbReference type="ARBA" id="ARBA00022679"/>
    </source>
</evidence>
<dbReference type="Gene3D" id="1.10.510.10">
    <property type="entry name" value="Transferase(Phosphotransferase) domain 1"/>
    <property type="match status" value="1"/>
</dbReference>